<dbReference type="GO" id="GO:0006412">
    <property type="term" value="P:translation"/>
    <property type="evidence" value="ECO:0007669"/>
    <property type="project" value="UniProtKB-UniRule"/>
</dbReference>
<name>A0A7C3ES28_9CREN</name>
<organism evidence="6">
    <name type="scientific">Candidatus Methanomethylicus mesodigestus</name>
    <dbReference type="NCBI Taxonomy" id="1867258"/>
    <lineage>
        <taxon>Archaea</taxon>
        <taxon>Thermoproteota</taxon>
        <taxon>Methanosuratincolia</taxon>
        <taxon>Candidatus Methanomethylicales</taxon>
        <taxon>Candidatus Methanomethylicaceae</taxon>
        <taxon>Candidatus Methanomethylicus</taxon>
    </lineage>
</organism>
<keyword evidence="2 5" id="KW-0689">Ribosomal protein</keyword>
<dbReference type="FunFam" id="1.10.1620.10:FF:000001">
    <property type="entry name" value="60S ribosomal protein-like L39"/>
    <property type="match status" value="1"/>
</dbReference>
<protein>
    <recommendedName>
        <fullName evidence="4 5">Large ribosomal subunit protein eL39</fullName>
    </recommendedName>
</protein>
<dbReference type="SUPFAM" id="SSF48662">
    <property type="entry name" value="Ribosomal protein L39e"/>
    <property type="match status" value="1"/>
</dbReference>
<dbReference type="NCBIfam" id="NF002316">
    <property type="entry name" value="PRK01242.1"/>
    <property type="match status" value="1"/>
</dbReference>
<reference evidence="6" key="1">
    <citation type="journal article" date="2020" name="mSystems">
        <title>Genome- and Community-Level Interaction Insights into Carbon Utilization and Element Cycling Functions of Hydrothermarchaeota in Hydrothermal Sediment.</title>
        <authorList>
            <person name="Zhou Z."/>
            <person name="Liu Y."/>
            <person name="Xu W."/>
            <person name="Pan J."/>
            <person name="Luo Z.H."/>
            <person name="Li M."/>
        </authorList>
    </citation>
    <scope>NUCLEOTIDE SEQUENCE [LARGE SCALE GENOMIC DNA]</scope>
    <source>
        <strain evidence="6">SpSt-468</strain>
    </source>
</reference>
<dbReference type="Pfam" id="PF00832">
    <property type="entry name" value="Ribosomal_L39"/>
    <property type="match status" value="1"/>
</dbReference>
<evidence type="ECO:0000256" key="5">
    <source>
        <dbReference type="HAMAP-Rule" id="MF_00629"/>
    </source>
</evidence>
<evidence type="ECO:0000256" key="2">
    <source>
        <dbReference type="ARBA" id="ARBA00022980"/>
    </source>
</evidence>
<dbReference type="InterPro" id="IPR020083">
    <property type="entry name" value="Ribosomal_eL39_CS"/>
</dbReference>
<comment type="similarity">
    <text evidence="1 5">Belongs to the eukaryotic ribosomal protein eL39 family.</text>
</comment>
<proteinExistence type="inferred from homology"/>
<evidence type="ECO:0000256" key="3">
    <source>
        <dbReference type="ARBA" id="ARBA00023274"/>
    </source>
</evidence>
<comment type="caution">
    <text evidence="6">The sequence shown here is derived from an EMBL/GenBank/DDBJ whole genome shotgun (WGS) entry which is preliminary data.</text>
</comment>
<gene>
    <name evidence="5" type="primary">rpl39e</name>
    <name evidence="6" type="ORF">ENS19_01615</name>
</gene>
<dbReference type="GO" id="GO:0003735">
    <property type="term" value="F:structural constituent of ribosome"/>
    <property type="evidence" value="ECO:0007669"/>
    <property type="project" value="InterPro"/>
</dbReference>
<dbReference type="HAMAP" id="MF_00629">
    <property type="entry name" value="Ribosomal_eL39"/>
    <property type="match status" value="1"/>
</dbReference>
<keyword evidence="3 5" id="KW-0687">Ribonucleoprotein</keyword>
<dbReference type="AlphaFoldDB" id="A0A7C3ES28"/>
<sequence length="51" mass="6088">MASNKHLSRKKRLIKANKQSSPVPLWVVGKTRGKVRRHPKMRNWRRTKLNL</sequence>
<dbReference type="Gene3D" id="1.10.1620.10">
    <property type="entry name" value="Ribosomal protein L39e"/>
    <property type="match status" value="1"/>
</dbReference>
<accession>A0A7C3ES28</accession>
<dbReference type="PROSITE" id="PS00051">
    <property type="entry name" value="RIBOSOMAL_L39E"/>
    <property type="match status" value="1"/>
</dbReference>
<dbReference type="InterPro" id="IPR000077">
    <property type="entry name" value="Ribosomal_eL39"/>
</dbReference>
<evidence type="ECO:0000256" key="1">
    <source>
        <dbReference type="ARBA" id="ARBA00009339"/>
    </source>
</evidence>
<evidence type="ECO:0000313" key="6">
    <source>
        <dbReference type="EMBL" id="HFK19960.1"/>
    </source>
</evidence>
<dbReference type="GO" id="GO:1990904">
    <property type="term" value="C:ribonucleoprotein complex"/>
    <property type="evidence" value="ECO:0007669"/>
    <property type="project" value="UniProtKB-KW"/>
</dbReference>
<evidence type="ECO:0000256" key="4">
    <source>
        <dbReference type="ARBA" id="ARBA00035234"/>
    </source>
</evidence>
<dbReference type="InterPro" id="IPR023626">
    <property type="entry name" value="Ribosomal_eL39_dom_sf"/>
</dbReference>
<dbReference type="GO" id="GO:0005840">
    <property type="term" value="C:ribosome"/>
    <property type="evidence" value="ECO:0007669"/>
    <property type="project" value="UniProtKB-KW"/>
</dbReference>
<dbReference type="EMBL" id="DSTX01000002">
    <property type="protein sequence ID" value="HFK19960.1"/>
    <property type="molecule type" value="Genomic_DNA"/>
</dbReference>